<evidence type="ECO:0000259" key="19">
    <source>
        <dbReference type="PROSITE" id="PS50894"/>
    </source>
</evidence>
<evidence type="ECO:0000256" key="8">
    <source>
        <dbReference type="ARBA" id="ARBA00022723"/>
    </source>
</evidence>
<evidence type="ECO:0000256" key="11">
    <source>
        <dbReference type="ARBA" id="ARBA00022833"/>
    </source>
</evidence>
<dbReference type="Gene3D" id="1.20.5.340">
    <property type="match status" value="1"/>
</dbReference>
<organism evidence="20 21">
    <name type="scientific">Patella caerulea</name>
    <name type="common">Rayed Mediterranean limpet</name>
    <dbReference type="NCBI Taxonomy" id="87958"/>
    <lineage>
        <taxon>Eukaryota</taxon>
        <taxon>Metazoa</taxon>
        <taxon>Spiralia</taxon>
        <taxon>Lophotrochozoa</taxon>
        <taxon>Mollusca</taxon>
        <taxon>Gastropoda</taxon>
        <taxon>Patellogastropoda</taxon>
        <taxon>Patelloidea</taxon>
        <taxon>Patellidae</taxon>
        <taxon>Patella</taxon>
    </lineage>
</organism>
<evidence type="ECO:0000313" key="20">
    <source>
        <dbReference type="EMBL" id="KAK6190582.1"/>
    </source>
</evidence>
<dbReference type="GO" id="GO:0000160">
    <property type="term" value="P:phosphorelay signal transduction system"/>
    <property type="evidence" value="ECO:0007669"/>
    <property type="project" value="InterPro"/>
</dbReference>
<dbReference type="PANTHER" id="PTHR31179:SF7">
    <property type="entry name" value="FYVE-TYPE DOMAIN-CONTAINING PROTEIN"/>
    <property type="match status" value="1"/>
</dbReference>
<evidence type="ECO:0008006" key="22">
    <source>
        <dbReference type="Google" id="ProtNLM"/>
    </source>
</evidence>
<keyword evidence="12" id="KW-0653">Protein transport</keyword>
<feature type="coiled-coil region" evidence="16">
    <location>
        <begin position="571"/>
        <end position="690"/>
    </location>
</feature>
<feature type="coiled-coil region" evidence="16">
    <location>
        <begin position="365"/>
        <end position="416"/>
    </location>
</feature>
<comment type="caution">
    <text evidence="15">Lacks conserved residue(s) required for the propagation of feature annotation.</text>
</comment>
<feature type="compositionally biased region" description="Basic and acidic residues" evidence="17">
    <location>
        <begin position="252"/>
        <end position="262"/>
    </location>
</feature>
<dbReference type="FunFam" id="1.20.5.730:FF:000005">
    <property type="entry name" value="RABaptiN (Rab effector)"/>
    <property type="match status" value="1"/>
</dbReference>
<dbReference type="PRINTS" id="PR01432">
    <property type="entry name" value="RABAPTIN"/>
</dbReference>
<keyword evidence="10 14" id="KW-0863">Zinc-finger</keyword>
<evidence type="ECO:0000313" key="21">
    <source>
        <dbReference type="Proteomes" id="UP001347796"/>
    </source>
</evidence>
<gene>
    <name evidence="20" type="ORF">SNE40_002416</name>
</gene>
<keyword evidence="13 16" id="KW-0175">Coiled coil</keyword>
<dbReference type="InterPro" id="IPR017455">
    <property type="entry name" value="Znf_FYVE-rel"/>
</dbReference>
<dbReference type="InterPro" id="IPR003914">
    <property type="entry name" value="Rabaptin"/>
</dbReference>
<dbReference type="Gene3D" id="3.30.40.10">
    <property type="entry name" value="Zinc/RING finger domain, C3HC4 (zinc finger)"/>
    <property type="match status" value="1"/>
</dbReference>
<feature type="domain" description="HPt" evidence="19">
    <location>
        <begin position="142"/>
        <end position="242"/>
    </location>
</feature>
<dbReference type="Gene3D" id="1.20.5.730">
    <property type="entry name" value="Single helix bin"/>
    <property type="match status" value="1"/>
</dbReference>
<comment type="subcellular location">
    <subcellularLocation>
        <location evidence="2">Cytoplasm</location>
    </subcellularLocation>
    <subcellularLocation>
        <location evidence="1">Early endosome</location>
    </subcellularLocation>
</comment>
<feature type="domain" description="FYVE-type" evidence="18">
    <location>
        <begin position="886"/>
        <end position="944"/>
    </location>
</feature>
<dbReference type="PROSITE" id="PS50894">
    <property type="entry name" value="HPT"/>
    <property type="match status" value="1"/>
</dbReference>
<dbReference type="PROSITE" id="PS50178">
    <property type="entry name" value="ZF_FYVE"/>
    <property type="match status" value="1"/>
</dbReference>
<accession>A0AAN8K602</accession>
<evidence type="ECO:0000256" key="9">
    <source>
        <dbReference type="ARBA" id="ARBA00022753"/>
    </source>
</evidence>
<evidence type="ECO:0000256" key="7">
    <source>
        <dbReference type="ARBA" id="ARBA00022583"/>
    </source>
</evidence>
<evidence type="ECO:0000256" key="4">
    <source>
        <dbReference type="ARBA" id="ARBA00022448"/>
    </source>
</evidence>
<evidence type="ECO:0000256" key="1">
    <source>
        <dbReference type="ARBA" id="ARBA00004412"/>
    </source>
</evidence>
<evidence type="ECO:0000256" key="12">
    <source>
        <dbReference type="ARBA" id="ARBA00022927"/>
    </source>
</evidence>
<dbReference type="GO" id="GO:0005096">
    <property type="term" value="F:GTPase activator activity"/>
    <property type="evidence" value="ECO:0007669"/>
    <property type="project" value="InterPro"/>
</dbReference>
<evidence type="ECO:0000256" key="2">
    <source>
        <dbReference type="ARBA" id="ARBA00004496"/>
    </source>
</evidence>
<dbReference type="PANTHER" id="PTHR31179">
    <property type="entry name" value="RAB GTPASE-BINDING EFFECTOR PROTEIN"/>
    <property type="match status" value="1"/>
</dbReference>
<feature type="region of interest" description="Disordered" evidence="17">
    <location>
        <begin position="1"/>
        <end position="22"/>
    </location>
</feature>
<evidence type="ECO:0000256" key="15">
    <source>
        <dbReference type="PROSITE-ProRule" id="PRU00110"/>
    </source>
</evidence>
<dbReference type="InterPro" id="IPR015390">
    <property type="entry name" value="Rabaptin_Rab5-bd_dom"/>
</dbReference>
<feature type="coiled-coil region" evidence="16">
    <location>
        <begin position="197"/>
        <end position="252"/>
    </location>
</feature>
<evidence type="ECO:0000256" key="10">
    <source>
        <dbReference type="ARBA" id="ARBA00022771"/>
    </source>
</evidence>
<dbReference type="GO" id="GO:0005769">
    <property type="term" value="C:early endosome"/>
    <property type="evidence" value="ECO:0007669"/>
    <property type="project" value="UniProtKB-SubCell"/>
</dbReference>
<feature type="coiled-coil region" evidence="16">
    <location>
        <begin position="790"/>
        <end position="835"/>
    </location>
</feature>
<dbReference type="Proteomes" id="UP001347796">
    <property type="component" value="Unassembled WGS sequence"/>
</dbReference>
<evidence type="ECO:0000256" key="5">
    <source>
        <dbReference type="ARBA" id="ARBA00022490"/>
    </source>
</evidence>
<dbReference type="InterPro" id="IPR013083">
    <property type="entry name" value="Znf_RING/FYVE/PHD"/>
</dbReference>
<dbReference type="CDD" id="cd15739">
    <property type="entry name" value="FYVE_RABE_unchar"/>
    <property type="match status" value="1"/>
</dbReference>
<dbReference type="Pfam" id="PF03528">
    <property type="entry name" value="Rabaptin"/>
    <property type="match status" value="3"/>
</dbReference>
<evidence type="ECO:0000256" key="17">
    <source>
        <dbReference type="SAM" id="MobiDB-lite"/>
    </source>
</evidence>
<evidence type="ECO:0000256" key="6">
    <source>
        <dbReference type="ARBA" id="ARBA00022553"/>
    </source>
</evidence>
<dbReference type="SMART" id="SM00064">
    <property type="entry name" value="FYVE"/>
    <property type="match status" value="1"/>
</dbReference>
<dbReference type="GO" id="GO:0006897">
    <property type="term" value="P:endocytosis"/>
    <property type="evidence" value="ECO:0007669"/>
    <property type="project" value="UniProtKB-KW"/>
</dbReference>
<evidence type="ECO:0000256" key="3">
    <source>
        <dbReference type="ARBA" id="ARBA00006603"/>
    </source>
</evidence>
<evidence type="ECO:0000256" key="13">
    <source>
        <dbReference type="ARBA" id="ARBA00023054"/>
    </source>
</evidence>
<protein>
    <recommendedName>
        <fullName evidence="22">Rab GTPase-binding effector protein 1</fullName>
    </recommendedName>
</protein>
<feature type="compositionally biased region" description="Low complexity" evidence="17">
    <location>
        <begin position="435"/>
        <end position="454"/>
    </location>
</feature>
<name>A0AAN8K602_PATCE</name>
<keyword evidence="5" id="KW-0963">Cytoplasm</keyword>
<dbReference type="AlphaFoldDB" id="A0AAN8K602"/>
<dbReference type="SUPFAM" id="SSF103652">
    <property type="entry name" value="G protein-binding domain"/>
    <property type="match status" value="1"/>
</dbReference>
<reference evidence="20 21" key="1">
    <citation type="submission" date="2024-01" db="EMBL/GenBank/DDBJ databases">
        <title>The genome of the rayed Mediterranean limpet Patella caerulea (Linnaeus, 1758).</title>
        <authorList>
            <person name="Anh-Thu Weber A."/>
            <person name="Halstead-Nussloch G."/>
        </authorList>
    </citation>
    <scope>NUCLEOTIDE SEQUENCE [LARGE SCALE GENOMIC DNA]</scope>
    <source>
        <strain evidence="20">AATW-2023a</strain>
        <tissue evidence="20">Whole specimen</tissue>
    </source>
</reference>
<keyword evidence="4" id="KW-0813">Transport</keyword>
<comment type="similarity">
    <text evidence="3">Belongs to the rabaptin family.</text>
</comment>
<keyword evidence="21" id="KW-1185">Reference proteome</keyword>
<dbReference type="Pfam" id="PF09311">
    <property type="entry name" value="Rab5-bind"/>
    <property type="match status" value="1"/>
</dbReference>
<keyword evidence="11" id="KW-0862">Zinc</keyword>
<dbReference type="SUPFAM" id="SSF57903">
    <property type="entry name" value="FYVE/PHD zinc finger"/>
    <property type="match status" value="1"/>
</dbReference>
<dbReference type="Pfam" id="PF01363">
    <property type="entry name" value="FYVE"/>
    <property type="match status" value="1"/>
</dbReference>
<keyword evidence="6" id="KW-0597">Phosphoprotein</keyword>
<dbReference type="GO" id="GO:0008270">
    <property type="term" value="F:zinc ion binding"/>
    <property type="evidence" value="ECO:0007669"/>
    <property type="project" value="UniProtKB-KW"/>
</dbReference>
<dbReference type="EMBL" id="JAZGQO010000002">
    <property type="protein sequence ID" value="KAK6190582.1"/>
    <property type="molecule type" value="Genomic_DNA"/>
</dbReference>
<feature type="region of interest" description="Disordered" evidence="17">
    <location>
        <begin position="431"/>
        <end position="454"/>
    </location>
</feature>
<evidence type="ECO:0000256" key="14">
    <source>
        <dbReference type="PROSITE-ProRule" id="PRU00091"/>
    </source>
</evidence>
<keyword evidence="9" id="KW-0967">Endosome</keyword>
<comment type="caution">
    <text evidence="20">The sequence shown here is derived from an EMBL/GenBank/DDBJ whole genome shotgun (WGS) entry which is preliminary data.</text>
</comment>
<dbReference type="InterPro" id="IPR018514">
    <property type="entry name" value="Rabaptin_CC"/>
</dbReference>
<dbReference type="InterPro" id="IPR008207">
    <property type="entry name" value="Sig_transdc_His_kin_Hpt_dom"/>
</dbReference>
<sequence>MTDVDDFGPMESAEPVSNDELTKLRKRVAELEERENSIKTDLENEFGQKRAKFKEIFLQKEEELNKVKEESSASEEKVKNLEKELEKVLSELEGVKTAAALSEINKQEVIKTIQKQCQEEVASLQGLMNEAADEASHSTAAQYDIERNKLVDLTGKYEEEIQELRSKLGQEHRGESFLTSVAKSLKRVGGSLPLSANTSMDHTAENLEDSMKKAKEDAEVLKSVVLPLEREISSLQEKLEQAEKKLAQIQHEDLLNGEDRKSPSLPDLDDMTNSEDKVNQLVKYLKAEKAARKDLEMFVAVLTTQKNVLNEDTEKVRKELDEVCHLLEDEKSNHDSLKQTWQMANDQFLESQRLMMMDMRRMEGVLSQEQQRQIAELQKQDLEREAQEKKVRELEEAREKQEKEQAERRKISAEKKLVDAIPLKTKDLLDKSKSQSKASLASNNSDDVDLLSNDVPPSLSNSDLNLIADEKFLDSGIHDTKSLGDLETTTTVRISPDKVLNLPSLTDAQMKAITDLTPEVEARKSLLAVAKSKSDILSLEGKRLVSEREWKLLQQEMKASREKLGRPCHMCSNYEAQLQTVQEELKESKSEAQKLDRHLKIEKTAVENQRKYQLELEEAIKDKAEEAFKQISSLQNKLSESEKYLTQTKQQSIQSQLQLQDQLKTLTDSRVEIQKELQRLQDENDSLVGKHSKTAQQLQNEDINLPDNMEEMQLLLLKYREEIIQVKVAKEHLEDTLRSEILFLKDQVVSEQQEKSRIEETLSQEIHVLQEKQACFDSIQSELERESSVRAEVESKFRETEQTLRNVQAKSKQLIAVLQQRVEEHEKAKAKFEEDMHVSRCKIQSLQVDLDNSEAVQRDFVKLSQSLQIQLEKIRQAENEVRWQHEDDIDDCTNCKQQFGVTRRKHHCKHCGKIFCSDCITKSVQSGRSLRACKVCDVCHTILVKDATPYFSTEPPPSPD</sequence>
<dbReference type="GO" id="GO:0015031">
    <property type="term" value="P:protein transport"/>
    <property type="evidence" value="ECO:0007669"/>
    <property type="project" value="UniProtKB-KW"/>
</dbReference>
<keyword evidence="8" id="KW-0479">Metal-binding</keyword>
<keyword evidence="7" id="KW-0254">Endocytosis</keyword>
<dbReference type="InterPro" id="IPR011011">
    <property type="entry name" value="Znf_FYVE_PHD"/>
</dbReference>
<feature type="region of interest" description="Disordered" evidence="17">
    <location>
        <begin position="252"/>
        <end position="273"/>
    </location>
</feature>
<evidence type="ECO:0000259" key="18">
    <source>
        <dbReference type="PROSITE" id="PS50178"/>
    </source>
</evidence>
<dbReference type="GO" id="GO:0008083">
    <property type="term" value="F:growth factor activity"/>
    <property type="evidence" value="ECO:0007669"/>
    <property type="project" value="InterPro"/>
</dbReference>
<evidence type="ECO:0000256" key="16">
    <source>
        <dbReference type="SAM" id="Coils"/>
    </source>
</evidence>
<proteinExistence type="inferred from homology"/>
<dbReference type="InterPro" id="IPR000306">
    <property type="entry name" value="Znf_FYVE"/>
</dbReference>